<accession>A0A915J5H6</accession>
<evidence type="ECO:0000313" key="1">
    <source>
        <dbReference type="Proteomes" id="UP000887565"/>
    </source>
</evidence>
<dbReference type="Gene3D" id="3.40.33.10">
    <property type="entry name" value="CAP"/>
    <property type="match status" value="1"/>
</dbReference>
<proteinExistence type="predicted"/>
<dbReference type="InterPro" id="IPR035940">
    <property type="entry name" value="CAP_sf"/>
</dbReference>
<keyword evidence="1" id="KW-1185">Reference proteome</keyword>
<reference evidence="2" key="1">
    <citation type="submission" date="2022-11" db="UniProtKB">
        <authorList>
            <consortium name="WormBaseParasite"/>
        </authorList>
    </citation>
    <scope>IDENTIFICATION</scope>
</reference>
<protein>
    <submittedName>
        <fullName evidence="2">Uncharacterized protein</fullName>
    </submittedName>
</protein>
<dbReference type="AlphaFoldDB" id="A0A915J5H6"/>
<dbReference type="WBParaSite" id="nRc.2.0.1.t20968-RA">
    <property type="protein sequence ID" value="nRc.2.0.1.t20968-RA"/>
    <property type="gene ID" value="nRc.2.0.1.g20968"/>
</dbReference>
<name>A0A915J5H6_ROMCU</name>
<organism evidence="1 2">
    <name type="scientific">Romanomermis culicivorax</name>
    <name type="common">Nematode worm</name>
    <dbReference type="NCBI Taxonomy" id="13658"/>
    <lineage>
        <taxon>Eukaryota</taxon>
        <taxon>Metazoa</taxon>
        <taxon>Ecdysozoa</taxon>
        <taxon>Nematoda</taxon>
        <taxon>Enoplea</taxon>
        <taxon>Dorylaimia</taxon>
        <taxon>Mermithida</taxon>
        <taxon>Mermithoidea</taxon>
        <taxon>Mermithidae</taxon>
        <taxon>Romanomermis</taxon>
    </lineage>
</organism>
<dbReference type="SUPFAM" id="SSF55797">
    <property type="entry name" value="PR-1-like"/>
    <property type="match status" value="1"/>
</dbReference>
<dbReference type="Proteomes" id="UP000887565">
    <property type="component" value="Unplaced"/>
</dbReference>
<evidence type="ECO:0000313" key="2">
    <source>
        <dbReference type="WBParaSite" id="nRc.2.0.1.t20968-RA"/>
    </source>
</evidence>
<sequence>MEGLLILSNKFFLHDTEFLMITLFDRFKTFEIDLLISIDRKVYPKWDDKLAEVSQRWIESCYEKGHSEDSFRERISGYKPVGENMAYSWSTEMEKTVQNSTEVARIVAEFIKCRTYREALYMIEGWVGWGYDLHTNDTYFMITNSAMFKTSPNF</sequence>